<sequence>MISNGHRAPAIWPLRRITVLIRELSTYFGHFRLESSPVT</sequence>
<dbReference type="PATRIC" id="fig|1300345.3.peg.2921"/>
<keyword evidence="2" id="KW-1185">Reference proteome</keyword>
<comment type="caution">
    <text evidence="1">The sequence shown here is derived from an EMBL/GenBank/DDBJ whole genome shotgun (WGS) entry which is preliminary data.</text>
</comment>
<dbReference type="Proteomes" id="UP000030518">
    <property type="component" value="Unassembled WGS sequence"/>
</dbReference>
<proteinExistence type="predicted"/>
<evidence type="ECO:0000313" key="2">
    <source>
        <dbReference type="Proteomes" id="UP000030518"/>
    </source>
</evidence>
<accession>A0A0A2WYC9</accession>
<dbReference type="AlphaFoldDB" id="A0A0A2WYC9"/>
<dbReference type="STRING" id="1300345.LF41_1873"/>
<protein>
    <submittedName>
        <fullName evidence="1">Uncharacterized protein</fullName>
    </submittedName>
</protein>
<gene>
    <name evidence="1" type="ORF">LF41_1873</name>
</gene>
<reference evidence="1 2" key="1">
    <citation type="submission" date="2014-09" db="EMBL/GenBank/DDBJ databases">
        <title>Genome sequences of Lysobacter dokdonensis DS-58.</title>
        <authorList>
            <person name="Kim J.F."/>
            <person name="Kwak M.-J."/>
        </authorList>
    </citation>
    <scope>NUCLEOTIDE SEQUENCE [LARGE SCALE GENOMIC DNA]</scope>
    <source>
        <strain evidence="1 2">DS-58</strain>
    </source>
</reference>
<name>A0A0A2WYC9_9GAMM</name>
<evidence type="ECO:0000313" key="1">
    <source>
        <dbReference type="EMBL" id="KGQ18019.1"/>
    </source>
</evidence>
<organism evidence="1 2">
    <name type="scientific">Lysobacter dokdonensis DS-58</name>
    <dbReference type="NCBI Taxonomy" id="1300345"/>
    <lineage>
        <taxon>Bacteria</taxon>
        <taxon>Pseudomonadati</taxon>
        <taxon>Pseudomonadota</taxon>
        <taxon>Gammaproteobacteria</taxon>
        <taxon>Lysobacterales</taxon>
        <taxon>Lysobacteraceae</taxon>
        <taxon>Noviluteimonas</taxon>
    </lineage>
</organism>
<dbReference type="EMBL" id="JRKJ01000023">
    <property type="protein sequence ID" value="KGQ18019.1"/>
    <property type="molecule type" value="Genomic_DNA"/>
</dbReference>